<proteinExistence type="predicted"/>
<dbReference type="InParanoid" id="A0A4S2MPF2"/>
<keyword evidence="2" id="KW-1185">Reference proteome</keyword>
<dbReference type="OrthoDB" id="2013972at2759"/>
<organism evidence="1 2">
    <name type="scientific">Ascodesmis nigricans</name>
    <dbReference type="NCBI Taxonomy" id="341454"/>
    <lineage>
        <taxon>Eukaryota</taxon>
        <taxon>Fungi</taxon>
        <taxon>Dikarya</taxon>
        <taxon>Ascomycota</taxon>
        <taxon>Pezizomycotina</taxon>
        <taxon>Pezizomycetes</taxon>
        <taxon>Pezizales</taxon>
        <taxon>Ascodesmidaceae</taxon>
        <taxon>Ascodesmis</taxon>
    </lineage>
</organism>
<evidence type="ECO:0000313" key="1">
    <source>
        <dbReference type="EMBL" id="TGZ76388.1"/>
    </source>
</evidence>
<name>A0A4S2MPF2_9PEZI</name>
<dbReference type="AlphaFoldDB" id="A0A4S2MPF2"/>
<reference evidence="1 2" key="1">
    <citation type="submission" date="2019-04" db="EMBL/GenBank/DDBJ databases">
        <title>Comparative genomics and transcriptomics to analyze fruiting body development in filamentous ascomycetes.</title>
        <authorList>
            <consortium name="DOE Joint Genome Institute"/>
            <person name="Lutkenhaus R."/>
            <person name="Traeger S."/>
            <person name="Breuer J."/>
            <person name="Kuo A."/>
            <person name="Lipzen A."/>
            <person name="Pangilinan J."/>
            <person name="Dilworth D."/>
            <person name="Sandor L."/>
            <person name="Poggeler S."/>
            <person name="Barry K."/>
            <person name="Grigoriev I.V."/>
            <person name="Nowrousian M."/>
        </authorList>
    </citation>
    <scope>NUCLEOTIDE SEQUENCE [LARGE SCALE GENOMIC DNA]</scope>
    <source>
        <strain evidence="1 2">CBS 389.68</strain>
    </source>
</reference>
<dbReference type="EMBL" id="ML220181">
    <property type="protein sequence ID" value="TGZ76388.1"/>
    <property type="molecule type" value="Genomic_DNA"/>
</dbReference>
<sequence length="138" mass="15910">MRSSNAILAAIYTCGLTPMQDPALWSLNNDTTSDWDEQSVASSAQSLTESILEHVYENGRRYHRMSKEQYQLPTDETKQDRLDMVHREKPDVVYDSTFYTHCGHDRFASRAIGFDGERPADEVETGVARKDWFGGWEW</sequence>
<gene>
    <name evidence="1" type="ORF">EX30DRAFT_375531</name>
</gene>
<evidence type="ECO:0000313" key="2">
    <source>
        <dbReference type="Proteomes" id="UP000298138"/>
    </source>
</evidence>
<dbReference type="Proteomes" id="UP000298138">
    <property type="component" value="Unassembled WGS sequence"/>
</dbReference>
<protein>
    <submittedName>
        <fullName evidence="1">Uncharacterized protein</fullName>
    </submittedName>
</protein>
<accession>A0A4S2MPF2</accession>